<dbReference type="Proteomes" id="UP000007089">
    <property type="component" value="Chromosome"/>
</dbReference>
<sequence length="218" mass="22925">MTSRPALPLVHVVRPPRVPSAHPPLLVLLHGIGADERDLLPLAAHLDPRFLVVSLRAPHEAEPMGFAWYAIDWRTSPPRHDAAQAAASVDTLVAFLAGAPAALGTDPARTFLFGFSQGAAMSLAAALARPDLVRGAVLHSGRPLPGQPAPAGELAGLEVLVLHGRADPVLPPEHGRAIRDLLAPALGPRLVHRELDGAHEVTAETLGEAARWLSARLG</sequence>
<accession>B8JC04</accession>
<dbReference type="PANTHER" id="PTHR10655:SF17">
    <property type="entry name" value="LYSOPHOSPHOLIPASE-LIKE PROTEIN 1"/>
    <property type="match status" value="1"/>
</dbReference>
<dbReference type="EMBL" id="CP001359">
    <property type="protein sequence ID" value="ACL63926.1"/>
    <property type="molecule type" value="Genomic_DNA"/>
</dbReference>
<dbReference type="AlphaFoldDB" id="B8JC04"/>
<protein>
    <submittedName>
        <fullName evidence="4">Phospholipase/Carboxylesterase</fullName>
    </submittedName>
</protein>
<evidence type="ECO:0000256" key="1">
    <source>
        <dbReference type="ARBA" id="ARBA00006499"/>
    </source>
</evidence>
<organism evidence="4 5">
    <name type="scientific">Anaeromyxobacter dehalogenans (strain ATCC BAA-258 / DSM 21875 / 2CP-1)</name>
    <dbReference type="NCBI Taxonomy" id="455488"/>
    <lineage>
        <taxon>Bacteria</taxon>
        <taxon>Pseudomonadati</taxon>
        <taxon>Myxococcota</taxon>
        <taxon>Myxococcia</taxon>
        <taxon>Myxococcales</taxon>
        <taxon>Cystobacterineae</taxon>
        <taxon>Anaeromyxobacteraceae</taxon>
        <taxon>Anaeromyxobacter</taxon>
    </lineage>
</organism>
<dbReference type="InterPro" id="IPR003140">
    <property type="entry name" value="PLipase/COase/thioEstase"/>
</dbReference>
<evidence type="ECO:0000313" key="4">
    <source>
        <dbReference type="EMBL" id="ACL63926.1"/>
    </source>
</evidence>
<dbReference type="InterPro" id="IPR029058">
    <property type="entry name" value="AB_hydrolase_fold"/>
</dbReference>
<keyword evidence="5" id="KW-1185">Reference proteome</keyword>
<gene>
    <name evidence="4" type="ordered locus">A2cp1_0569</name>
</gene>
<dbReference type="RefSeq" id="WP_012631973.1">
    <property type="nucleotide sequence ID" value="NC_011891.1"/>
</dbReference>
<dbReference type="KEGG" id="acp:A2cp1_0569"/>
<dbReference type="HOGENOM" id="CLU_049413_5_3_7"/>
<proteinExistence type="inferred from homology"/>
<evidence type="ECO:0000259" key="3">
    <source>
        <dbReference type="Pfam" id="PF02230"/>
    </source>
</evidence>
<reference evidence="4" key="1">
    <citation type="submission" date="2009-01" db="EMBL/GenBank/DDBJ databases">
        <title>Complete sequence of Anaeromyxobacter dehalogenans 2CP-1.</title>
        <authorList>
            <consortium name="US DOE Joint Genome Institute"/>
            <person name="Lucas S."/>
            <person name="Copeland A."/>
            <person name="Lapidus A."/>
            <person name="Glavina del Rio T."/>
            <person name="Dalin E."/>
            <person name="Tice H."/>
            <person name="Bruce D."/>
            <person name="Goodwin L."/>
            <person name="Pitluck S."/>
            <person name="Saunders E."/>
            <person name="Brettin T."/>
            <person name="Detter J.C."/>
            <person name="Han C."/>
            <person name="Larimer F."/>
            <person name="Land M."/>
            <person name="Hauser L."/>
            <person name="Kyrpides N."/>
            <person name="Ovchinnikova G."/>
            <person name="Beliaev A.S."/>
            <person name="Richardson P."/>
        </authorList>
    </citation>
    <scope>NUCLEOTIDE SEQUENCE</scope>
    <source>
        <strain evidence="4">2CP-1</strain>
    </source>
</reference>
<dbReference type="PANTHER" id="PTHR10655">
    <property type="entry name" value="LYSOPHOSPHOLIPASE-RELATED"/>
    <property type="match status" value="1"/>
</dbReference>
<dbReference type="SUPFAM" id="SSF53474">
    <property type="entry name" value="alpha/beta-Hydrolases"/>
    <property type="match status" value="1"/>
</dbReference>
<dbReference type="Pfam" id="PF02230">
    <property type="entry name" value="Abhydrolase_2"/>
    <property type="match status" value="1"/>
</dbReference>
<name>B8JC04_ANAD2</name>
<comment type="similarity">
    <text evidence="1">Belongs to the AB hydrolase superfamily. AB hydrolase 2 family.</text>
</comment>
<feature type="domain" description="Phospholipase/carboxylesterase/thioesterase" evidence="3">
    <location>
        <begin position="21"/>
        <end position="214"/>
    </location>
</feature>
<evidence type="ECO:0000313" key="5">
    <source>
        <dbReference type="Proteomes" id="UP000007089"/>
    </source>
</evidence>
<keyword evidence="2" id="KW-0378">Hydrolase</keyword>
<dbReference type="GO" id="GO:0016787">
    <property type="term" value="F:hydrolase activity"/>
    <property type="evidence" value="ECO:0007669"/>
    <property type="project" value="UniProtKB-KW"/>
</dbReference>
<dbReference type="Gene3D" id="3.40.50.1820">
    <property type="entry name" value="alpha/beta hydrolase"/>
    <property type="match status" value="1"/>
</dbReference>
<evidence type="ECO:0000256" key="2">
    <source>
        <dbReference type="ARBA" id="ARBA00022801"/>
    </source>
</evidence>
<dbReference type="InterPro" id="IPR050565">
    <property type="entry name" value="LYPA1-2/EST-like"/>
</dbReference>